<dbReference type="SMART" id="SM00582">
    <property type="entry name" value="RPR"/>
    <property type="match status" value="1"/>
</dbReference>
<gene>
    <name evidence="2" type="ORF">KUTeg_019425</name>
</gene>
<dbReference type="Gene3D" id="1.25.40.90">
    <property type="match status" value="1"/>
</dbReference>
<dbReference type="PANTHER" id="PTHR12460:SF0">
    <property type="entry name" value="CID DOMAIN-CONTAINING PROTEIN-RELATED"/>
    <property type="match status" value="1"/>
</dbReference>
<sequence>MPSVFCNMSSFSDNNFAKRLSELNNTQQSIQTLSLWLIHHRKHSKTIVQVWFREMQKVPPNRKLTFMYLANDVIQNSKKKGPDFARDFGSVLPDAYKDAIKYAYLLICII</sequence>
<proteinExistence type="predicted"/>
<evidence type="ECO:0000313" key="3">
    <source>
        <dbReference type="Proteomes" id="UP001217089"/>
    </source>
</evidence>
<reference evidence="2 3" key="1">
    <citation type="submission" date="2022-12" db="EMBL/GenBank/DDBJ databases">
        <title>Chromosome-level genome of Tegillarca granosa.</title>
        <authorList>
            <person name="Kim J."/>
        </authorList>
    </citation>
    <scope>NUCLEOTIDE SEQUENCE [LARGE SCALE GENOMIC DNA]</scope>
    <source>
        <strain evidence="2">Teg-2019</strain>
        <tissue evidence="2">Adductor muscle</tissue>
    </source>
</reference>
<feature type="domain" description="CID" evidence="1">
    <location>
        <begin position="8"/>
        <end position="110"/>
    </location>
</feature>
<dbReference type="PROSITE" id="PS51391">
    <property type="entry name" value="CID"/>
    <property type="match status" value="1"/>
</dbReference>
<dbReference type="InterPro" id="IPR006569">
    <property type="entry name" value="CID_dom"/>
</dbReference>
<dbReference type="PANTHER" id="PTHR12460">
    <property type="entry name" value="CYCLIN-DEPENDENT KINASE INHIBITOR-RELATED PROTEIN"/>
    <property type="match status" value="1"/>
</dbReference>
<evidence type="ECO:0000313" key="2">
    <source>
        <dbReference type="EMBL" id="KAJ8303029.1"/>
    </source>
</evidence>
<comment type="caution">
    <text evidence="2">The sequence shown here is derived from an EMBL/GenBank/DDBJ whole genome shotgun (WGS) entry which is preliminary data.</text>
</comment>
<dbReference type="SUPFAM" id="SSF48464">
    <property type="entry name" value="ENTH/VHS domain"/>
    <property type="match status" value="1"/>
</dbReference>
<name>A0ABQ9EEK6_TEGGR</name>
<keyword evidence="3" id="KW-1185">Reference proteome</keyword>
<dbReference type="Pfam" id="PF04818">
    <property type="entry name" value="CID"/>
    <property type="match status" value="1"/>
</dbReference>
<dbReference type="InterPro" id="IPR008942">
    <property type="entry name" value="ENTH_VHS"/>
</dbReference>
<protein>
    <recommendedName>
        <fullName evidence="1">CID domain-containing protein</fullName>
    </recommendedName>
</protein>
<organism evidence="2 3">
    <name type="scientific">Tegillarca granosa</name>
    <name type="common">Malaysian cockle</name>
    <name type="synonym">Anadara granosa</name>
    <dbReference type="NCBI Taxonomy" id="220873"/>
    <lineage>
        <taxon>Eukaryota</taxon>
        <taxon>Metazoa</taxon>
        <taxon>Spiralia</taxon>
        <taxon>Lophotrochozoa</taxon>
        <taxon>Mollusca</taxon>
        <taxon>Bivalvia</taxon>
        <taxon>Autobranchia</taxon>
        <taxon>Pteriomorphia</taxon>
        <taxon>Arcoida</taxon>
        <taxon>Arcoidea</taxon>
        <taxon>Arcidae</taxon>
        <taxon>Tegillarca</taxon>
    </lineage>
</organism>
<evidence type="ECO:0000259" key="1">
    <source>
        <dbReference type="PROSITE" id="PS51391"/>
    </source>
</evidence>
<dbReference type="EMBL" id="JARBDR010000917">
    <property type="protein sequence ID" value="KAJ8303029.1"/>
    <property type="molecule type" value="Genomic_DNA"/>
</dbReference>
<dbReference type="Proteomes" id="UP001217089">
    <property type="component" value="Unassembled WGS sequence"/>
</dbReference>
<accession>A0ABQ9EEK6</accession>